<gene>
    <name evidence="2" type="ORF">BJBARM5_0877</name>
</gene>
<proteinExistence type="predicted"/>
<sequence>MEGLKTGLNSFDQLTGGLDYRKTYLLLGDKDSGKENFIYKLVQSSLVSKNAIAYILTSKSYSDLINEFNTRGIPINQYLENNFKILDDYSRINSPSMTDNKYAKILNGPVDLTGLSVALSSVNSDFIKDAKPVINIIDNLSNLLSLQHSGACIAVSTESIVVTPESFAFPHINCRNL</sequence>
<reference evidence="2 3" key="1">
    <citation type="journal article" date="2010" name="Proc. Natl. Acad. Sci. U.S.A.">
        <title>Enigmatic, ultrasmall, uncultivated Archaea.</title>
        <authorList>
            <person name="Baker B.J."/>
            <person name="Comolli L.R."/>
            <person name="Dick G.J."/>
            <person name="Hauser L.J."/>
            <person name="Hyatt D."/>
            <person name="Dill B.D."/>
            <person name="Land M.L."/>
            <person name="Verberkmoes N.C."/>
            <person name="Hettich R.L."/>
            <person name="Banfield J.F."/>
        </authorList>
    </citation>
    <scope>NUCLEOTIDE SEQUENCE [LARGE SCALE GENOMIC DNA]</scope>
</reference>
<dbReference type="InterPro" id="IPR027417">
    <property type="entry name" value="P-loop_NTPase"/>
</dbReference>
<dbReference type="Proteomes" id="UP000009376">
    <property type="component" value="Unassembled WGS sequence"/>
</dbReference>
<feature type="domain" description="KaiC-like" evidence="1">
    <location>
        <begin position="4"/>
        <end position="145"/>
    </location>
</feature>
<evidence type="ECO:0000313" key="3">
    <source>
        <dbReference type="Proteomes" id="UP000009376"/>
    </source>
</evidence>
<evidence type="ECO:0000259" key="1">
    <source>
        <dbReference type="Pfam" id="PF06745"/>
    </source>
</evidence>
<dbReference type="AlphaFoldDB" id="D6GWK0"/>
<dbReference type="InterPro" id="IPR014774">
    <property type="entry name" value="KaiC-like_dom"/>
</dbReference>
<dbReference type="SUPFAM" id="SSF52540">
    <property type="entry name" value="P-loop containing nucleoside triphosphate hydrolases"/>
    <property type="match status" value="1"/>
</dbReference>
<dbReference type="EMBL" id="GG745599">
    <property type="protein sequence ID" value="EFD92416.1"/>
    <property type="molecule type" value="Genomic_DNA"/>
</dbReference>
<accession>D6GWK0</accession>
<organism evidence="2 3">
    <name type="scientific">Candidatus Parvarchaeum acidophilus ARMAN-5</name>
    <dbReference type="NCBI Taxonomy" id="662762"/>
    <lineage>
        <taxon>Archaea</taxon>
        <taxon>Candidatus Parvarchaeota</taxon>
        <taxon>Candidatus Parvarchaeum</taxon>
    </lineage>
</organism>
<name>D6GWK0_PARA5</name>
<dbReference type="Pfam" id="PF06745">
    <property type="entry name" value="ATPase"/>
    <property type="match status" value="1"/>
</dbReference>
<dbReference type="Gene3D" id="3.40.50.300">
    <property type="entry name" value="P-loop containing nucleotide triphosphate hydrolases"/>
    <property type="match status" value="1"/>
</dbReference>
<evidence type="ECO:0000313" key="2">
    <source>
        <dbReference type="EMBL" id="EFD92416.1"/>
    </source>
</evidence>
<protein>
    <submittedName>
        <fullName evidence="2">RecA-superfamily ATPase implicated in signal transduction-like protein</fullName>
    </submittedName>
</protein>